<dbReference type="GO" id="GO:0006813">
    <property type="term" value="P:potassium ion transport"/>
    <property type="evidence" value="ECO:0007669"/>
    <property type="project" value="TreeGrafter"/>
</dbReference>
<reference evidence="3 4" key="1">
    <citation type="submission" date="2019-01" db="EMBL/GenBank/DDBJ databases">
        <title>Draft genome sequences of three monokaryotic isolates of the white-rot basidiomycete fungus Dichomitus squalens.</title>
        <authorList>
            <consortium name="DOE Joint Genome Institute"/>
            <person name="Lopez S.C."/>
            <person name="Andreopoulos B."/>
            <person name="Pangilinan J."/>
            <person name="Lipzen A."/>
            <person name="Riley R."/>
            <person name="Ahrendt S."/>
            <person name="Ng V."/>
            <person name="Barry K."/>
            <person name="Daum C."/>
            <person name="Grigoriev I.V."/>
            <person name="Hilden K.S."/>
            <person name="Makela M.R."/>
            <person name="de Vries R.P."/>
        </authorList>
    </citation>
    <scope>NUCLEOTIDE SEQUENCE [LARGE SCALE GENOMIC DNA]</scope>
    <source>
        <strain evidence="3 4">CBS 464.89</strain>
    </source>
</reference>
<organism evidence="3 4">
    <name type="scientific">Dichomitus squalens</name>
    <dbReference type="NCBI Taxonomy" id="114155"/>
    <lineage>
        <taxon>Eukaryota</taxon>
        <taxon>Fungi</taxon>
        <taxon>Dikarya</taxon>
        <taxon>Basidiomycota</taxon>
        <taxon>Agaricomycotina</taxon>
        <taxon>Agaricomycetes</taxon>
        <taxon>Polyporales</taxon>
        <taxon>Polyporaceae</taxon>
        <taxon>Dichomitus</taxon>
    </lineage>
</organism>
<dbReference type="InterPro" id="IPR018786">
    <property type="entry name" value="Mit_KHE1"/>
</dbReference>
<keyword evidence="2" id="KW-0812">Transmembrane</keyword>
<dbReference type="PANTHER" id="PTHR28062">
    <property type="entry name" value="K+-H+ EXCHANGE-LIKE PROTEIN"/>
    <property type="match status" value="1"/>
</dbReference>
<name>A0A4Q9PF24_9APHY</name>
<accession>A0A4Q9PF24</accession>
<evidence type="ECO:0000256" key="2">
    <source>
        <dbReference type="SAM" id="Phobius"/>
    </source>
</evidence>
<feature type="region of interest" description="Disordered" evidence="1">
    <location>
        <begin position="229"/>
        <end position="258"/>
    </location>
</feature>
<feature type="transmembrane region" description="Helical" evidence="2">
    <location>
        <begin position="156"/>
        <end position="175"/>
    </location>
</feature>
<evidence type="ECO:0000256" key="1">
    <source>
        <dbReference type="SAM" id="MobiDB-lite"/>
    </source>
</evidence>
<keyword evidence="2" id="KW-0472">Membrane</keyword>
<keyword evidence="2" id="KW-1133">Transmembrane helix</keyword>
<protein>
    <submittedName>
        <fullName evidence="3">Mitochondrial K+-H+ exchange-related-domain-containing protein</fullName>
    </submittedName>
</protein>
<evidence type="ECO:0000313" key="3">
    <source>
        <dbReference type="EMBL" id="TBU52755.1"/>
    </source>
</evidence>
<dbReference type="AlphaFoldDB" id="A0A4Q9PF24"/>
<dbReference type="PANTHER" id="PTHR28062:SF1">
    <property type="entry name" value="TRANSMEMBRANE PROTEIN"/>
    <property type="match status" value="1"/>
</dbReference>
<dbReference type="Proteomes" id="UP000292082">
    <property type="component" value="Unassembled WGS sequence"/>
</dbReference>
<gene>
    <name evidence="3" type="ORF">BD310DRAFT_939520</name>
</gene>
<sequence length="307" mass="34218">MRATTVARNATRSMRIIALPLTPHRNPINGKPVEHLTYYHFITPPEDTKTSSWPKWAVAKASDLWAGLGKAPESSWKRKAFLYGERLVDRLDFEELALKSLDPSLGPKISNIVPSSSKTEGPSTIPLVFPPSVSPAPIPHLHSLLERRTPKHRKGFWMWLAISPLTAPFAIIPIIPNFPFFFCIWRSWSHYRAYKASEYLEGLLQRGAIITQSSPELDVIYAKYAPRPPKSFESEKPPAPSDHAPSGSEHSEKGVDADPAPTLLLTKEAVVELQKALDVPEDSTFAADVYRALEQARLRLEGKTGAK</sequence>
<dbReference type="EMBL" id="ML145238">
    <property type="protein sequence ID" value="TBU52755.1"/>
    <property type="molecule type" value="Genomic_DNA"/>
</dbReference>
<keyword evidence="4" id="KW-1185">Reference proteome</keyword>
<dbReference type="GO" id="GO:1902600">
    <property type="term" value="P:proton transmembrane transport"/>
    <property type="evidence" value="ECO:0007669"/>
    <property type="project" value="TreeGrafter"/>
</dbReference>
<proteinExistence type="predicted"/>
<dbReference type="Pfam" id="PF10173">
    <property type="entry name" value="Mit_KHE1"/>
    <property type="match status" value="1"/>
</dbReference>
<dbReference type="GO" id="GO:0005743">
    <property type="term" value="C:mitochondrial inner membrane"/>
    <property type="evidence" value="ECO:0007669"/>
    <property type="project" value="TreeGrafter"/>
</dbReference>
<evidence type="ECO:0000313" key="4">
    <source>
        <dbReference type="Proteomes" id="UP000292082"/>
    </source>
</evidence>